<evidence type="ECO:0000313" key="3">
    <source>
        <dbReference type="Proteomes" id="UP001465976"/>
    </source>
</evidence>
<evidence type="ECO:0000313" key="2">
    <source>
        <dbReference type="EMBL" id="KAL0579423.1"/>
    </source>
</evidence>
<accession>A0ABR3FV89</accession>
<feature type="compositionally biased region" description="Basic and acidic residues" evidence="1">
    <location>
        <begin position="36"/>
        <end position="52"/>
    </location>
</feature>
<dbReference type="Proteomes" id="UP001465976">
    <property type="component" value="Unassembled WGS sequence"/>
</dbReference>
<feature type="compositionally biased region" description="Basic and acidic residues" evidence="1">
    <location>
        <begin position="18"/>
        <end position="27"/>
    </location>
</feature>
<organism evidence="2 3">
    <name type="scientific">Marasmius crinis-equi</name>
    <dbReference type="NCBI Taxonomy" id="585013"/>
    <lineage>
        <taxon>Eukaryota</taxon>
        <taxon>Fungi</taxon>
        <taxon>Dikarya</taxon>
        <taxon>Basidiomycota</taxon>
        <taxon>Agaricomycotina</taxon>
        <taxon>Agaricomycetes</taxon>
        <taxon>Agaricomycetidae</taxon>
        <taxon>Agaricales</taxon>
        <taxon>Marasmiineae</taxon>
        <taxon>Marasmiaceae</taxon>
        <taxon>Marasmius</taxon>
    </lineage>
</organism>
<comment type="caution">
    <text evidence="2">The sequence shown here is derived from an EMBL/GenBank/DDBJ whole genome shotgun (WGS) entry which is preliminary data.</text>
</comment>
<evidence type="ECO:0000256" key="1">
    <source>
        <dbReference type="SAM" id="MobiDB-lite"/>
    </source>
</evidence>
<feature type="compositionally biased region" description="Polar residues" evidence="1">
    <location>
        <begin position="63"/>
        <end position="77"/>
    </location>
</feature>
<sequence length="96" mass="10488">MQDTNIAAKHPPAVTQESKTDTVDDYPRPSAPGDNNSEHAHHSYEEESPLKREMKKHVHKNIPDNQPTRDFQTSSKGQGYGAGGRIAQPSAGRVGV</sequence>
<reference evidence="2 3" key="1">
    <citation type="submission" date="2024-02" db="EMBL/GenBank/DDBJ databases">
        <title>A draft genome for the cacao thread blight pathogen Marasmius crinis-equi.</title>
        <authorList>
            <person name="Cohen S.P."/>
            <person name="Baruah I.K."/>
            <person name="Amoako-Attah I."/>
            <person name="Bukari Y."/>
            <person name="Meinhardt L.W."/>
            <person name="Bailey B.A."/>
        </authorList>
    </citation>
    <scope>NUCLEOTIDE SEQUENCE [LARGE SCALE GENOMIC DNA]</scope>
    <source>
        <strain evidence="2 3">GH-76</strain>
    </source>
</reference>
<name>A0ABR3FV89_9AGAR</name>
<gene>
    <name evidence="2" type="ORF">V5O48_002594</name>
</gene>
<proteinExistence type="predicted"/>
<feature type="region of interest" description="Disordered" evidence="1">
    <location>
        <begin position="1"/>
        <end position="96"/>
    </location>
</feature>
<protein>
    <submittedName>
        <fullName evidence="2">Uncharacterized protein</fullName>
    </submittedName>
</protein>
<keyword evidence="3" id="KW-1185">Reference proteome</keyword>
<dbReference type="EMBL" id="JBAHYK010000060">
    <property type="protein sequence ID" value="KAL0579423.1"/>
    <property type="molecule type" value="Genomic_DNA"/>
</dbReference>